<evidence type="ECO:0000256" key="1">
    <source>
        <dbReference type="SAM" id="SignalP"/>
    </source>
</evidence>
<keyword evidence="3" id="KW-1185">Reference proteome</keyword>
<proteinExistence type="predicted"/>
<protein>
    <submittedName>
        <fullName evidence="2">Uncharacterized protein</fullName>
    </submittedName>
</protein>
<keyword evidence="1" id="KW-0732">Signal</keyword>
<organism evidence="2 3">
    <name type="scientific">Coemansia erecta</name>
    <dbReference type="NCBI Taxonomy" id="147472"/>
    <lineage>
        <taxon>Eukaryota</taxon>
        <taxon>Fungi</taxon>
        <taxon>Fungi incertae sedis</taxon>
        <taxon>Zoopagomycota</taxon>
        <taxon>Kickxellomycotina</taxon>
        <taxon>Kickxellomycetes</taxon>
        <taxon>Kickxellales</taxon>
        <taxon>Kickxellaceae</taxon>
        <taxon>Coemansia</taxon>
    </lineage>
</organism>
<name>A0A9W7Y4L7_9FUNG</name>
<accession>A0A9W7Y4L7</accession>
<dbReference type="AlphaFoldDB" id="A0A9W7Y4L7"/>
<gene>
    <name evidence="2" type="ORF">LPJ53_001273</name>
</gene>
<evidence type="ECO:0000313" key="3">
    <source>
        <dbReference type="Proteomes" id="UP001149813"/>
    </source>
</evidence>
<comment type="caution">
    <text evidence="2">The sequence shown here is derived from an EMBL/GenBank/DDBJ whole genome shotgun (WGS) entry which is preliminary data.</text>
</comment>
<feature type="chain" id="PRO_5040810904" evidence="1">
    <location>
        <begin position="19"/>
        <end position="138"/>
    </location>
</feature>
<dbReference type="Proteomes" id="UP001149813">
    <property type="component" value="Unassembled WGS sequence"/>
</dbReference>
<sequence>MKLHLLALTTYWFTLVDPEGPVFSSVLDEFEDLEVKTGRCVSLLHKFPEQYSLVQTLAILGQSIVDDRKTQKVVLKALSRYNVQTAVPTCREYVFATDIQGMVRDGSPEAPLEQRMHVTINDDKSIRINYSRVKRQGS</sequence>
<evidence type="ECO:0000313" key="2">
    <source>
        <dbReference type="EMBL" id="KAJ1724432.1"/>
    </source>
</evidence>
<dbReference type="EMBL" id="JANBOJ010000031">
    <property type="protein sequence ID" value="KAJ1724432.1"/>
    <property type="molecule type" value="Genomic_DNA"/>
</dbReference>
<reference evidence="2" key="1">
    <citation type="submission" date="2022-07" db="EMBL/GenBank/DDBJ databases">
        <title>Phylogenomic reconstructions and comparative analyses of Kickxellomycotina fungi.</title>
        <authorList>
            <person name="Reynolds N.K."/>
            <person name="Stajich J.E."/>
            <person name="Barry K."/>
            <person name="Grigoriev I.V."/>
            <person name="Crous P."/>
            <person name="Smith M.E."/>
        </authorList>
    </citation>
    <scope>NUCLEOTIDE SEQUENCE</scope>
    <source>
        <strain evidence="2">NBRC 32514</strain>
    </source>
</reference>
<dbReference type="OrthoDB" id="17346at2759"/>
<feature type="signal peptide" evidence="1">
    <location>
        <begin position="1"/>
        <end position="18"/>
    </location>
</feature>